<dbReference type="Gene3D" id="1.20.120.10">
    <property type="entry name" value="Cytochrome c/b562"/>
    <property type="match status" value="1"/>
</dbReference>
<protein>
    <submittedName>
        <fullName evidence="7">Cytochrome c</fullName>
    </submittedName>
</protein>
<evidence type="ECO:0000313" key="7">
    <source>
        <dbReference type="EMBL" id="MEE1876896.1"/>
    </source>
</evidence>
<evidence type="ECO:0000313" key="8">
    <source>
        <dbReference type="Proteomes" id="UP001343492"/>
    </source>
</evidence>
<dbReference type="PIRSF" id="PIRSF000027">
    <property type="entry name" value="Cytc_c_prime"/>
    <property type="match status" value="1"/>
</dbReference>
<gene>
    <name evidence="7" type="ORF">VRS74_04260</name>
</gene>
<accession>A0ABU7GD98</accession>
<keyword evidence="2" id="KW-0349">Heme</keyword>
<dbReference type="Pfam" id="PF01322">
    <property type="entry name" value="Cytochrom_C_2"/>
    <property type="match status" value="1"/>
</dbReference>
<feature type="chain" id="PRO_5046984689" evidence="6">
    <location>
        <begin position="27"/>
        <end position="159"/>
    </location>
</feature>
<keyword evidence="1" id="KW-0813">Transport</keyword>
<keyword evidence="5" id="KW-0408">Iron</keyword>
<dbReference type="EMBL" id="JAZDQV010000003">
    <property type="protein sequence ID" value="MEE1876896.1"/>
    <property type="molecule type" value="Genomic_DNA"/>
</dbReference>
<dbReference type="RefSeq" id="WP_354143999.1">
    <property type="nucleotide sequence ID" value="NZ_JAZDQV010000003.1"/>
</dbReference>
<reference evidence="7 8" key="1">
    <citation type="submission" date="2024-01" db="EMBL/GenBank/DDBJ databases">
        <title>The genome sequence of Erythrobacteraceae sp. strain 1XM1-14.</title>
        <authorList>
            <person name="Liu Y."/>
        </authorList>
    </citation>
    <scope>NUCLEOTIDE SEQUENCE [LARGE SCALE GENOMIC DNA]</scope>
    <source>
        <strain evidence="7 8">1XM1-14</strain>
    </source>
</reference>
<organism evidence="7 8">
    <name type="scientific">Altererythrobacter litoralis</name>
    <dbReference type="NCBI Taxonomy" id="3113904"/>
    <lineage>
        <taxon>Bacteria</taxon>
        <taxon>Pseudomonadati</taxon>
        <taxon>Pseudomonadota</taxon>
        <taxon>Alphaproteobacteria</taxon>
        <taxon>Sphingomonadales</taxon>
        <taxon>Erythrobacteraceae</taxon>
        <taxon>Altererythrobacter</taxon>
    </lineage>
</organism>
<proteinExistence type="predicted"/>
<dbReference type="InterPro" id="IPR010980">
    <property type="entry name" value="Cyt_c/b562"/>
</dbReference>
<evidence type="ECO:0000256" key="3">
    <source>
        <dbReference type="ARBA" id="ARBA00022723"/>
    </source>
</evidence>
<dbReference type="InterPro" id="IPR012127">
    <property type="entry name" value="Cyt_c_prime"/>
</dbReference>
<evidence type="ECO:0000256" key="2">
    <source>
        <dbReference type="ARBA" id="ARBA00022617"/>
    </source>
</evidence>
<dbReference type="InterPro" id="IPR002321">
    <property type="entry name" value="Cyt_c_II"/>
</dbReference>
<keyword evidence="6" id="KW-0732">Signal</keyword>
<sequence length="159" mass="16095">MLGKAIFLGSACAALMAAAMAPQSRASEPASVSPGDLVAARQGGMAMSVFTLARLSAAANADAPLTQAALPTKGLARFAQALPTLFAPETAGIEGTEALPAVWQDEEAFAARIAEYQAATAALADAARSDNREAFNTALASTKAACQACHDAFRAKPQG</sequence>
<dbReference type="Proteomes" id="UP001343492">
    <property type="component" value="Unassembled WGS sequence"/>
</dbReference>
<keyword evidence="3" id="KW-0479">Metal-binding</keyword>
<evidence type="ECO:0000256" key="4">
    <source>
        <dbReference type="ARBA" id="ARBA00022982"/>
    </source>
</evidence>
<evidence type="ECO:0000256" key="1">
    <source>
        <dbReference type="ARBA" id="ARBA00022448"/>
    </source>
</evidence>
<evidence type="ECO:0000256" key="5">
    <source>
        <dbReference type="ARBA" id="ARBA00023004"/>
    </source>
</evidence>
<dbReference type="SUPFAM" id="SSF47175">
    <property type="entry name" value="Cytochromes"/>
    <property type="match status" value="1"/>
</dbReference>
<keyword evidence="4" id="KW-0249">Electron transport</keyword>
<evidence type="ECO:0000256" key="6">
    <source>
        <dbReference type="SAM" id="SignalP"/>
    </source>
</evidence>
<name>A0ABU7GD98_9SPHN</name>
<dbReference type="PROSITE" id="PS51009">
    <property type="entry name" value="CYTCII"/>
    <property type="match status" value="1"/>
</dbReference>
<feature type="signal peptide" evidence="6">
    <location>
        <begin position="1"/>
        <end position="26"/>
    </location>
</feature>
<comment type="caution">
    <text evidence="7">The sequence shown here is derived from an EMBL/GenBank/DDBJ whole genome shotgun (WGS) entry which is preliminary data.</text>
</comment>
<keyword evidence="8" id="KW-1185">Reference proteome</keyword>